<sequence>MSDFTGPGTYTLAHVTLPRNDLMSMRAIQMIDPVDTGRERYDQQFLFAHLGGDEFFFISRKHGTYLTAARNQQLTAEVLPPVDRRIRWKLVPVRDGSGAFFIASLAFPGHVIDVAWGFSDNENPIIIYPRKEEDSENQQFYLRAV</sequence>
<dbReference type="Gene3D" id="2.80.10.50">
    <property type="match status" value="1"/>
</dbReference>
<keyword evidence="2" id="KW-1185">Reference proteome</keyword>
<protein>
    <recommendedName>
        <fullName evidence="3">Ricin B lectin domain-containing protein</fullName>
    </recommendedName>
</protein>
<proteinExistence type="predicted"/>
<evidence type="ECO:0008006" key="3">
    <source>
        <dbReference type="Google" id="ProtNLM"/>
    </source>
</evidence>
<dbReference type="AlphaFoldDB" id="A0A5N7AN08"/>
<dbReference type="RefSeq" id="XP_031933459.1">
    <property type="nucleotide sequence ID" value="XM_032071529.1"/>
</dbReference>
<reference evidence="1 2" key="1">
    <citation type="submission" date="2019-04" db="EMBL/GenBank/DDBJ databases">
        <title>Friends and foes A comparative genomics studyof 23 Aspergillus species from section Flavi.</title>
        <authorList>
            <consortium name="DOE Joint Genome Institute"/>
            <person name="Kjaerbolling I."/>
            <person name="Vesth T."/>
            <person name="Frisvad J.C."/>
            <person name="Nybo J.L."/>
            <person name="Theobald S."/>
            <person name="Kildgaard S."/>
            <person name="Isbrandt T."/>
            <person name="Kuo A."/>
            <person name="Sato A."/>
            <person name="Lyhne E.K."/>
            <person name="Kogle M.E."/>
            <person name="Wiebenga A."/>
            <person name="Kun R.S."/>
            <person name="Lubbers R.J."/>
            <person name="Makela M.R."/>
            <person name="Barry K."/>
            <person name="Chovatia M."/>
            <person name="Clum A."/>
            <person name="Daum C."/>
            <person name="Haridas S."/>
            <person name="He G."/>
            <person name="LaButti K."/>
            <person name="Lipzen A."/>
            <person name="Mondo S."/>
            <person name="Riley R."/>
            <person name="Salamov A."/>
            <person name="Simmons B.A."/>
            <person name="Magnuson J.K."/>
            <person name="Henrissat B."/>
            <person name="Mortensen U.H."/>
            <person name="Larsen T.O."/>
            <person name="Devries R.P."/>
            <person name="Grigoriev I.V."/>
            <person name="Machida M."/>
            <person name="Baker S.E."/>
            <person name="Andersen M.R."/>
        </authorList>
    </citation>
    <scope>NUCLEOTIDE SEQUENCE [LARGE SCALE GENOMIC DNA]</scope>
    <source>
        <strain evidence="1 2">CBS 763.97</strain>
    </source>
</reference>
<dbReference type="InterPro" id="IPR035992">
    <property type="entry name" value="Ricin_B-like_lectins"/>
</dbReference>
<dbReference type="EMBL" id="ML737566">
    <property type="protein sequence ID" value="KAE8370378.1"/>
    <property type="molecule type" value="Genomic_DNA"/>
</dbReference>
<dbReference type="Proteomes" id="UP000326268">
    <property type="component" value="Unassembled WGS sequence"/>
</dbReference>
<dbReference type="SUPFAM" id="SSF50370">
    <property type="entry name" value="Ricin B-like lectins"/>
    <property type="match status" value="1"/>
</dbReference>
<evidence type="ECO:0000313" key="2">
    <source>
        <dbReference type="Proteomes" id="UP000326268"/>
    </source>
</evidence>
<dbReference type="OrthoDB" id="4476188at2759"/>
<accession>A0A5N7AN08</accession>
<dbReference type="GeneID" id="43655975"/>
<organism evidence="1 2">
    <name type="scientific">Aspergillus caelatus</name>
    <dbReference type="NCBI Taxonomy" id="61420"/>
    <lineage>
        <taxon>Eukaryota</taxon>
        <taxon>Fungi</taxon>
        <taxon>Dikarya</taxon>
        <taxon>Ascomycota</taxon>
        <taxon>Pezizomycotina</taxon>
        <taxon>Eurotiomycetes</taxon>
        <taxon>Eurotiomycetidae</taxon>
        <taxon>Eurotiales</taxon>
        <taxon>Aspergillaceae</taxon>
        <taxon>Aspergillus</taxon>
        <taxon>Aspergillus subgen. Circumdati</taxon>
    </lineage>
</organism>
<gene>
    <name evidence="1" type="ORF">BDV27DRAFT_152258</name>
</gene>
<evidence type="ECO:0000313" key="1">
    <source>
        <dbReference type="EMBL" id="KAE8370378.1"/>
    </source>
</evidence>
<name>A0A5N7AN08_9EURO</name>